<proteinExistence type="predicted"/>
<dbReference type="GeneID" id="76198160"/>
<sequence>MSRGVVGDGQTVDQPLGPATFTVSETPEGVATAISVLSAGMSTTGPERSHPDYRTHPPLVEIGDETYIPPRVREMVPQTDIIIDVPANYDELFVIAPLAYYLGASVRIGSGTARLSAPGVHKSFGSLSEIQFEAAALLRRVFFLDCLVRDVPDEEPPYQRIILDKIGLNPESIRAATPGERLAAYMGVKQASIMSELPTWHLSTYVSPSSDMIPSLPYLLDDLSLIYPPSARPIDEKELLSEALDDFYRGSVANIEMVAPDLQPGDLHAWLANGTPTGAYVPSVAAFRNRLATPAPEAPLDITVVLNDDGMNDELEKVARFYNESDRTTTMHRSLSVDELAQVFESRQDFVHYIGHCETGGLQCPDGELDIESLSSVGARTFFLNACGSYYQGQALIERGSVAGAVTLREVFNKPASNVGTTFARLFINGFGIERAMQLARRQIMMSTDYTVVGDGTYTLTDDKAAIARLNKNGTTYRLSYTVDPDRYPGGSYCAPFELWTRLSGTSATTELDRADVPRVLDGLSCPVIFDEDLCWSDELAAEFLSTEYE</sequence>
<dbReference type="RefSeq" id="WP_248904096.1">
    <property type="nucleotide sequence ID" value="NZ_CP109979.1"/>
</dbReference>
<keyword evidence="3" id="KW-1185">Reference proteome</keyword>
<organism evidence="2 3">
    <name type="scientific">Halocatena marina</name>
    <dbReference type="NCBI Taxonomy" id="2934937"/>
    <lineage>
        <taxon>Archaea</taxon>
        <taxon>Methanobacteriati</taxon>
        <taxon>Methanobacteriota</taxon>
        <taxon>Stenosarchaea group</taxon>
        <taxon>Halobacteria</taxon>
        <taxon>Halobacteriales</taxon>
        <taxon>Natronomonadaceae</taxon>
        <taxon>Halocatena</taxon>
    </lineage>
</organism>
<evidence type="ECO:0000313" key="3">
    <source>
        <dbReference type="Proteomes" id="UP001596417"/>
    </source>
</evidence>
<feature type="region of interest" description="Disordered" evidence="1">
    <location>
        <begin position="1"/>
        <end position="23"/>
    </location>
</feature>
<comment type="caution">
    <text evidence="2">The sequence shown here is derived from an EMBL/GenBank/DDBJ whole genome shotgun (WGS) entry which is preliminary data.</text>
</comment>
<reference evidence="2 3" key="1">
    <citation type="journal article" date="2019" name="Int. J. Syst. Evol. Microbiol.">
        <title>The Global Catalogue of Microorganisms (GCM) 10K type strain sequencing project: providing services to taxonomists for standard genome sequencing and annotation.</title>
        <authorList>
            <consortium name="The Broad Institute Genomics Platform"/>
            <consortium name="The Broad Institute Genome Sequencing Center for Infectious Disease"/>
            <person name="Wu L."/>
            <person name="Ma J."/>
        </authorList>
    </citation>
    <scope>NUCLEOTIDE SEQUENCE [LARGE SCALE GENOMIC DNA]</scope>
    <source>
        <strain evidence="2 3">RDMS1</strain>
    </source>
</reference>
<dbReference type="Proteomes" id="UP001596417">
    <property type="component" value="Unassembled WGS sequence"/>
</dbReference>
<protein>
    <submittedName>
        <fullName evidence="2">CHAT domain-containing protein</fullName>
    </submittedName>
</protein>
<evidence type="ECO:0000313" key="2">
    <source>
        <dbReference type="EMBL" id="MFC7188607.1"/>
    </source>
</evidence>
<dbReference type="EMBL" id="JBHTAX010000001">
    <property type="protein sequence ID" value="MFC7188607.1"/>
    <property type="molecule type" value="Genomic_DNA"/>
</dbReference>
<accession>A0ABD5YJB5</accession>
<name>A0ABD5YJB5_9EURY</name>
<evidence type="ECO:0000256" key="1">
    <source>
        <dbReference type="SAM" id="MobiDB-lite"/>
    </source>
</evidence>
<dbReference type="AlphaFoldDB" id="A0ABD5YJB5"/>
<gene>
    <name evidence="2" type="ORF">ACFQL7_01230</name>
</gene>